<keyword evidence="2" id="KW-1185">Reference proteome</keyword>
<dbReference type="Proteomes" id="UP000276133">
    <property type="component" value="Unassembled WGS sequence"/>
</dbReference>
<proteinExistence type="predicted"/>
<evidence type="ECO:0000313" key="1">
    <source>
        <dbReference type="EMBL" id="RNA43237.1"/>
    </source>
</evidence>
<protein>
    <submittedName>
        <fullName evidence="1">Uncharacterized protein</fullName>
    </submittedName>
</protein>
<dbReference type="AlphaFoldDB" id="A0A3M7T5N1"/>
<sequence>MLKHMRSFSFNYGFILMVEMNIPIGNRFHSFLDKIKIRNRNTFLRGTSGRDELSKQCECAY</sequence>
<name>A0A3M7T5N1_BRAPC</name>
<comment type="caution">
    <text evidence="1">The sequence shown here is derived from an EMBL/GenBank/DDBJ whole genome shotgun (WGS) entry which is preliminary data.</text>
</comment>
<dbReference type="EMBL" id="REGN01000248">
    <property type="protein sequence ID" value="RNA43237.1"/>
    <property type="molecule type" value="Genomic_DNA"/>
</dbReference>
<accession>A0A3M7T5N1</accession>
<gene>
    <name evidence="1" type="ORF">BpHYR1_022239</name>
</gene>
<reference evidence="1 2" key="1">
    <citation type="journal article" date="2018" name="Sci. Rep.">
        <title>Genomic signatures of local adaptation to the degree of environmental predictability in rotifers.</title>
        <authorList>
            <person name="Franch-Gras L."/>
            <person name="Hahn C."/>
            <person name="Garcia-Roger E.M."/>
            <person name="Carmona M.J."/>
            <person name="Serra M."/>
            <person name="Gomez A."/>
        </authorList>
    </citation>
    <scope>NUCLEOTIDE SEQUENCE [LARGE SCALE GENOMIC DNA]</scope>
    <source>
        <strain evidence="1">HYR1</strain>
    </source>
</reference>
<organism evidence="1 2">
    <name type="scientific">Brachionus plicatilis</name>
    <name type="common">Marine rotifer</name>
    <name type="synonym">Brachionus muelleri</name>
    <dbReference type="NCBI Taxonomy" id="10195"/>
    <lineage>
        <taxon>Eukaryota</taxon>
        <taxon>Metazoa</taxon>
        <taxon>Spiralia</taxon>
        <taxon>Gnathifera</taxon>
        <taxon>Rotifera</taxon>
        <taxon>Eurotatoria</taxon>
        <taxon>Monogononta</taxon>
        <taxon>Pseudotrocha</taxon>
        <taxon>Ploima</taxon>
        <taxon>Brachionidae</taxon>
        <taxon>Brachionus</taxon>
    </lineage>
</organism>
<evidence type="ECO:0000313" key="2">
    <source>
        <dbReference type="Proteomes" id="UP000276133"/>
    </source>
</evidence>